<evidence type="ECO:0000313" key="3">
    <source>
        <dbReference type="Proteomes" id="UP001595967"/>
    </source>
</evidence>
<evidence type="ECO:0000313" key="2">
    <source>
        <dbReference type="EMBL" id="MFC4623090.1"/>
    </source>
</evidence>
<organism evidence="2 3">
    <name type="scientific">Comamonas nitrativorans</name>
    <dbReference type="NCBI Taxonomy" id="108437"/>
    <lineage>
        <taxon>Bacteria</taxon>
        <taxon>Pseudomonadati</taxon>
        <taxon>Pseudomonadota</taxon>
        <taxon>Betaproteobacteria</taxon>
        <taxon>Burkholderiales</taxon>
        <taxon>Comamonadaceae</taxon>
        <taxon>Comamonas</taxon>
    </lineage>
</organism>
<dbReference type="CDD" id="cd00093">
    <property type="entry name" value="HTH_XRE"/>
    <property type="match status" value="1"/>
</dbReference>
<dbReference type="RefSeq" id="WP_377726993.1">
    <property type="nucleotide sequence ID" value="NZ_JBHSEW010000011.1"/>
</dbReference>
<dbReference type="SUPFAM" id="SSF47413">
    <property type="entry name" value="lambda repressor-like DNA-binding domains"/>
    <property type="match status" value="1"/>
</dbReference>
<gene>
    <name evidence="2" type="ORF">ACFO3A_12805</name>
</gene>
<comment type="caution">
    <text evidence="2">The sequence shown here is derived from an EMBL/GenBank/DDBJ whole genome shotgun (WGS) entry which is preliminary data.</text>
</comment>
<sequence length="115" mass="13004">MNERIKEERKRLGMSQKVCALYGGVDERTQRKYEQGESTPDVDYLGKLHKFAPGIDVLYILTGGRTPAPAREAHQCFAQYLQTLIKAEQRKGTSNALLLRDLLNIAQKVALKLDD</sequence>
<dbReference type="InterPro" id="IPR001387">
    <property type="entry name" value="Cro/C1-type_HTH"/>
</dbReference>
<protein>
    <submittedName>
        <fullName evidence="2">Helix-turn-helix domain-containing protein</fullName>
    </submittedName>
</protein>
<dbReference type="InterPro" id="IPR010982">
    <property type="entry name" value="Lambda_DNA-bd_dom_sf"/>
</dbReference>
<proteinExistence type="predicted"/>
<name>A0ABV9H274_9BURK</name>
<dbReference type="PROSITE" id="PS50943">
    <property type="entry name" value="HTH_CROC1"/>
    <property type="match status" value="1"/>
</dbReference>
<evidence type="ECO:0000259" key="1">
    <source>
        <dbReference type="PROSITE" id="PS50943"/>
    </source>
</evidence>
<dbReference type="Pfam" id="PF01381">
    <property type="entry name" value="HTH_3"/>
    <property type="match status" value="1"/>
</dbReference>
<reference evidence="3" key="1">
    <citation type="journal article" date="2019" name="Int. J. Syst. Evol. Microbiol.">
        <title>The Global Catalogue of Microorganisms (GCM) 10K type strain sequencing project: providing services to taxonomists for standard genome sequencing and annotation.</title>
        <authorList>
            <consortium name="The Broad Institute Genomics Platform"/>
            <consortium name="The Broad Institute Genome Sequencing Center for Infectious Disease"/>
            <person name="Wu L."/>
            <person name="Ma J."/>
        </authorList>
    </citation>
    <scope>NUCLEOTIDE SEQUENCE [LARGE SCALE GENOMIC DNA]</scope>
    <source>
        <strain evidence="3">JCM 11650</strain>
    </source>
</reference>
<dbReference type="Gene3D" id="1.10.260.40">
    <property type="entry name" value="lambda repressor-like DNA-binding domains"/>
    <property type="match status" value="1"/>
</dbReference>
<keyword evidence="3" id="KW-1185">Reference proteome</keyword>
<accession>A0ABV9H274</accession>
<dbReference type="SMART" id="SM00530">
    <property type="entry name" value="HTH_XRE"/>
    <property type="match status" value="1"/>
</dbReference>
<dbReference type="EMBL" id="JBHSEW010000011">
    <property type="protein sequence ID" value="MFC4623090.1"/>
    <property type="molecule type" value="Genomic_DNA"/>
</dbReference>
<feature type="domain" description="HTH cro/C1-type" evidence="1">
    <location>
        <begin position="5"/>
        <end position="60"/>
    </location>
</feature>
<dbReference type="Proteomes" id="UP001595967">
    <property type="component" value="Unassembled WGS sequence"/>
</dbReference>